<keyword evidence="3" id="KW-0238">DNA-binding</keyword>
<dbReference type="RefSeq" id="WP_058241691.1">
    <property type="nucleotide sequence ID" value="NZ_CYSB01000004.1"/>
</dbReference>
<evidence type="ECO:0000259" key="5">
    <source>
        <dbReference type="PROSITE" id="PS50931"/>
    </source>
</evidence>
<dbReference type="PANTHER" id="PTHR30537:SF3">
    <property type="entry name" value="TRANSCRIPTIONAL REGULATORY PROTEIN"/>
    <property type="match status" value="1"/>
</dbReference>
<comment type="similarity">
    <text evidence="1">Belongs to the LysR transcriptional regulatory family.</text>
</comment>
<evidence type="ECO:0000256" key="3">
    <source>
        <dbReference type="ARBA" id="ARBA00023125"/>
    </source>
</evidence>
<dbReference type="InterPro" id="IPR036390">
    <property type="entry name" value="WH_DNA-bd_sf"/>
</dbReference>
<feature type="domain" description="HTH lysR-type" evidence="5">
    <location>
        <begin position="7"/>
        <end position="64"/>
    </location>
</feature>
<evidence type="ECO:0000313" key="7">
    <source>
        <dbReference type="EMBL" id="CUH70338.1"/>
    </source>
</evidence>
<evidence type="ECO:0000256" key="1">
    <source>
        <dbReference type="ARBA" id="ARBA00009437"/>
    </source>
</evidence>
<organism evidence="7 9">
    <name type="scientific">Thalassovita autumnalis</name>
    <dbReference type="NCBI Taxonomy" id="2072972"/>
    <lineage>
        <taxon>Bacteria</taxon>
        <taxon>Pseudomonadati</taxon>
        <taxon>Pseudomonadota</taxon>
        <taxon>Alphaproteobacteria</taxon>
        <taxon>Rhodobacterales</taxon>
        <taxon>Roseobacteraceae</taxon>
        <taxon>Thalassovita</taxon>
    </lineage>
</organism>
<reference evidence="6 8" key="2">
    <citation type="submission" date="2015-09" db="EMBL/GenBank/DDBJ databases">
        <authorList>
            <person name="Rodrigo-Torres L."/>
            <person name="Arahal D.R."/>
        </authorList>
    </citation>
    <scope>NUCLEOTIDE SEQUENCE [LARGE SCALE GENOMIC DNA]</scope>
    <source>
        <strain evidence="6 8">CECT 5118</strain>
    </source>
</reference>
<dbReference type="SUPFAM" id="SSF53850">
    <property type="entry name" value="Periplasmic binding protein-like II"/>
    <property type="match status" value="1"/>
</dbReference>
<dbReference type="Pfam" id="PF03466">
    <property type="entry name" value="LysR_substrate"/>
    <property type="match status" value="1"/>
</dbReference>
<evidence type="ECO:0000256" key="2">
    <source>
        <dbReference type="ARBA" id="ARBA00023015"/>
    </source>
</evidence>
<dbReference type="SUPFAM" id="SSF46785">
    <property type="entry name" value="Winged helix' DNA-binding domain"/>
    <property type="match status" value="1"/>
</dbReference>
<keyword evidence="4" id="KW-0804">Transcription</keyword>
<dbReference type="AlphaFoldDB" id="A0A0P1F584"/>
<dbReference type="InterPro" id="IPR005119">
    <property type="entry name" value="LysR_subst-bd"/>
</dbReference>
<evidence type="ECO:0000313" key="8">
    <source>
        <dbReference type="Proteomes" id="UP000051086"/>
    </source>
</evidence>
<dbReference type="Pfam" id="PF00126">
    <property type="entry name" value="HTH_1"/>
    <property type="match status" value="1"/>
</dbReference>
<dbReference type="GO" id="GO:0003700">
    <property type="term" value="F:DNA-binding transcription factor activity"/>
    <property type="evidence" value="ECO:0007669"/>
    <property type="project" value="InterPro"/>
</dbReference>
<dbReference type="InterPro" id="IPR036388">
    <property type="entry name" value="WH-like_DNA-bd_sf"/>
</dbReference>
<gene>
    <name evidence="7" type="primary">ampR</name>
    <name evidence="6" type="ORF">TL5118_00080</name>
    <name evidence="7" type="ORF">TL5120_00111</name>
</gene>
<name>A0A0P1F584_9RHOB</name>
<dbReference type="GO" id="GO:0043565">
    <property type="term" value="F:sequence-specific DNA binding"/>
    <property type="evidence" value="ECO:0007669"/>
    <property type="project" value="TreeGrafter"/>
</dbReference>
<dbReference type="Proteomes" id="UP000051086">
    <property type="component" value="Unassembled WGS sequence"/>
</dbReference>
<evidence type="ECO:0000256" key="4">
    <source>
        <dbReference type="ARBA" id="ARBA00023163"/>
    </source>
</evidence>
<proteinExistence type="inferred from homology"/>
<dbReference type="EMBL" id="CYSB01000004">
    <property type="protein sequence ID" value="CUH62577.1"/>
    <property type="molecule type" value="Genomic_DNA"/>
</dbReference>
<dbReference type="EMBL" id="CYSC01000003">
    <property type="protein sequence ID" value="CUH70338.1"/>
    <property type="molecule type" value="Genomic_DNA"/>
</dbReference>
<dbReference type="GO" id="GO:0006351">
    <property type="term" value="P:DNA-templated transcription"/>
    <property type="evidence" value="ECO:0007669"/>
    <property type="project" value="TreeGrafter"/>
</dbReference>
<dbReference type="InterPro" id="IPR058163">
    <property type="entry name" value="LysR-type_TF_proteobact-type"/>
</dbReference>
<protein>
    <submittedName>
        <fullName evidence="7">HTH-type transcriptional activator AmpR</fullName>
    </submittedName>
</protein>
<dbReference type="PROSITE" id="PS50931">
    <property type="entry name" value="HTH_LYSR"/>
    <property type="match status" value="1"/>
</dbReference>
<evidence type="ECO:0000313" key="9">
    <source>
        <dbReference type="Proteomes" id="UP000051887"/>
    </source>
</evidence>
<accession>A0A0P1F584</accession>
<sequence length="292" mass="31743">MQRVDDPDWGDLKTVLALLRHGSLAAAGQALGVNYTTVARRIARVEQALDLTLFERLADGYHPTEAAQLIGEHAARMEAEADAMLRQLSGQDSRLRGPLVITAPQLLIAHVLAPVLQDFTKAYPDIDLHLRASNDLLDLNRREADLAIRISRAPGDSLMGRRLTAQKSAAFAADSYVEAMAKAPEAPIDWLVYEAMAELPAAVKAQSPQSRIAMVFDDMVAMAGAAQAGLGVVRMPVFLGRALGLQPLDLMPAQPYADIWVVAHADLWPSAKVTAFRQMLVPFFKAQGARFT</sequence>
<dbReference type="PANTHER" id="PTHR30537">
    <property type="entry name" value="HTH-TYPE TRANSCRIPTIONAL REGULATOR"/>
    <property type="match status" value="1"/>
</dbReference>
<keyword evidence="2" id="KW-0805">Transcription regulation</keyword>
<dbReference type="InterPro" id="IPR000847">
    <property type="entry name" value="LysR_HTH_N"/>
</dbReference>
<dbReference type="Gene3D" id="3.40.190.290">
    <property type="match status" value="1"/>
</dbReference>
<dbReference type="OrthoDB" id="9796526at2"/>
<dbReference type="Gene3D" id="1.10.10.10">
    <property type="entry name" value="Winged helix-like DNA-binding domain superfamily/Winged helix DNA-binding domain"/>
    <property type="match status" value="1"/>
</dbReference>
<dbReference type="Proteomes" id="UP000051887">
    <property type="component" value="Unassembled WGS sequence"/>
</dbReference>
<keyword evidence="8" id="KW-1185">Reference proteome</keyword>
<reference evidence="7 9" key="1">
    <citation type="submission" date="2015-09" db="EMBL/GenBank/DDBJ databases">
        <authorList>
            <consortium name="Swine Surveillance"/>
        </authorList>
    </citation>
    <scope>NUCLEOTIDE SEQUENCE [LARGE SCALE GENOMIC DNA]</scope>
    <source>
        <strain evidence="7 9">5120</strain>
    </source>
</reference>
<evidence type="ECO:0000313" key="6">
    <source>
        <dbReference type="EMBL" id="CUH62577.1"/>
    </source>
</evidence>